<name>A0ABQ3HSX3_9SPHI</name>
<evidence type="ECO:0000256" key="1">
    <source>
        <dbReference type="ARBA" id="ARBA00004442"/>
    </source>
</evidence>
<keyword evidence="5" id="KW-0998">Cell outer membrane</keyword>
<dbReference type="Gene3D" id="1.25.40.390">
    <property type="match status" value="1"/>
</dbReference>
<feature type="domain" description="SusD-like N-terminal" evidence="7">
    <location>
        <begin position="94"/>
        <end position="223"/>
    </location>
</feature>
<evidence type="ECO:0000313" key="8">
    <source>
        <dbReference type="EMBL" id="GHE23115.1"/>
    </source>
</evidence>
<gene>
    <name evidence="8" type="ORF">GCM10017764_00830</name>
</gene>
<evidence type="ECO:0000259" key="7">
    <source>
        <dbReference type="Pfam" id="PF14322"/>
    </source>
</evidence>
<dbReference type="EMBL" id="BNAF01000001">
    <property type="protein sequence ID" value="GHE23115.1"/>
    <property type="molecule type" value="Genomic_DNA"/>
</dbReference>
<keyword evidence="3" id="KW-0732">Signal</keyword>
<organism evidence="8 9">
    <name type="scientific">Sphingobacterium griseoflavum</name>
    <dbReference type="NCBI Taxonomy" id="1474952"/>
    <lineage>
        <taxon>Bacteria</taxon>
        <taxon>Pseudomonadati</taxon>
        <taxon>Bacteroidota</taxon>
        <taxon>Sphingobacteriia</taxon>
        <taxon>Sphingobacteriales</taxon>
        <taxon>Sphingobacteriaceae</taxon>
        <taxon>Sphingobacterium</taxon>
    </lineage>
</organism>
<evidence type="ECO:0000256" key="2">
    <source>
        <dbReference type="ARBA" id="ARBA00006275"/>
    </source>
</evidence>
<evidence type="ECO:0000259" key="6">
    <source>
        <dbReference type="Pfam" id="PF07980"/>
    </source>
</evidence>
<feature type="domain" description="RagB/SusD" evidence="6">
    <location>
        <begin position="314"/>
        <end position="611"/>
    </location>
</feature>
<comment type="similarity">
    <text evidence="2">Belongs to the SusD family.</text>
</comment>
<comment type="subcellular location">
    <subcellularLocation>
        <location evidence="1">Cell outer membrane</location>
    </subcellularLocation>
</comment>
<protein>
    <submittedName>
        <fullName evidence="8">Membrane protein</fullName>
    </submittedName>
</protein>
<dbReference type="PROSITE" id="PS51257">
    <property type="entry name" value="PROKAR_LIPOPROTEIN"/>
    <property type="match status" value="1"/>
</dbReference>
<dbReference type="SUPFAM" id="SSF48452">
    <property type="entry name" value="TPR-like"/>
    <property type="match status" value="1"/>
</dbReference>
<accession>A0ABQ3HSX3</accession>
<dbReference type="Pfam" id="PF07980">
    <property type="entry name" value="SusD_RagB"/>
    <property type="match status" value="1"/>
</dbReference>
<dbReference type="RefSeq" id="WP_229826219.1">
    <property type="nucleotide sequence ID" value="NZ_BNAF01000001.1"/>
</dbReference>
<dbReference type="InterPro" id="IPR012944">
    <property type="entry name" value="SusD_RagB_dom"/>
</dbReference>
<reference evidence="9" key="1">
    <citation type="journal article" date="2019" name="Int. J. Syst. Evol. Microbiol.">
        <title>The Global Catalogue of Microorganisms (GCM) 10K type strain sequencing project: providing services to taxonomists for standard genome sequencing and annotation.</title>
        <authorList>
            <consortium name="The Broad Institute Genomics Platform"/>
            <consortium name="The Broad Institute Genome Sequencing Center for Infectious Disease"/>
            <person name="Wu L."/>
            <person name="Ma J."/>
        </authorList>
    </citation>
    <scope>NUCLEOTIDE SEQUENCE [LARGE SCALE GENOMIC DNA]</scope>
    <source>
        <strain evidence="9">CGMCC 1.12966</strain>
    </source>
</reference>
<dbReference type="Pfam" id="PF14322">
    <property type="entry name" value="SusD-like_3"/>
    <property type="match status" value="1"/>
</dbReference>
<dbReference type="InterPro" id="IPR011990">
    <property type="entry name" value="TPR-like_helical_dom_sf"/>
</dbReference>
<evidence type="ECO:0000256" key="3">
    <source>
        <dbReference type="ARBA" id="ARBA00022729"/>
    </source>
</evidence>
<keyword evidence="4" id="KW-0472">Membrane</keyword>
<sequence length="611" mass="68662">MKKNLYLSGLIAIAAMLIAAISACTNFLDIVPDERPIEADAFRDPNAARGMLYSCYAHIPNSRVGASSLDLRTADEITTSFEHAVFARFPRGNYSASDPVISYWNDLYRGIRQCYILLRNIDNVPGISAEDAATYKAEADFLIGFFHFLLIRMYGPIVIADREFDINMPTSNYPVRSPYDVCVDFVVAKMDEAAERLPTVQAADSYGRATSVIALAIKARMLLYAASPLFNGGGAARGSLYEGFKDLDGTELIATTFVANKWNRAAQAALEAIEAAEAAGFRLYQNSGYPTALPSDPIEKDLRLVYIDKVNSREVIWGETRREGVYDHQNNTTPFLTGAQGAAFNGLSPTLMMVESFYTKSGLPIDKDPAFNYADRYKMVAGPNGNTLSLNLEREPRFNAWIAYHNSYYEVTRGTANQVLVRFRRNDNCGIQGRSNNYSPTGYLNKKGVAPELNQSRLQVSVHYPWPVIRLAELYLNYAEALIESGQNLSTAKSYIDRVRVRAGIPTIDQSWAPIGGANTQVLLRAIVRQERTIELYLENHRFWDVRRWMIAEDFLNKQAEGMNIQGVNDQEFFKVTTVPFPRDFTQRNYLMPIPQAEINRNERLVQNPGY</sequence>
<evidence type="ECO:0000256" key="5">
    <source>
        <dbReference type="ARBA" id="ARBA00023237"/>
    </source>
</evidence>
<keyword evidence="9" id="KW-1185">Reference proteome</keyword>
<proteinExistence type="inferred from homology"/>
<comment type="caution">
    <text evidence="8">The sequence shown here is derived from an EMBL/GenBank/DDBJ whole genome shotgun (WGS) entry which is preliminary data.</text>
</comment>
<evidence type="ECO:0000313" key="9">
    <source>
        <dbReference type="Proteomes" id="UP000620550"/>
    </source>
</evidence>
<dbReference type="Proteomes" id="UP000620550">
    <property type="component" value="Unassembled WGS sequence"/>
</dbReference>
<evidence type="ECO:0000256" key="4">
    <source>
        <dbReference type="ARBA" id="ARBA00023136"/>
    </source>
</evidence>
<dbReference type="InterPro" id="IPR033985">
    <property type="entry name" value="SusD-like_N"/>
</dbReference>